<comment type="subcellular location">
    <subcellularLocation>
        <location evidence="1">Cell membrane</location>
        <topology evidence="1">Multi-pass membrane protein</topology>
    </subcellularLocation>
</comment>
<dbReference type="PROSITE" id="PS50893">
    <property type="entry name" value="ABC_TRANSPORTER_2"/>
    <property type="match status" value="1"/>
</dbReference>
<proteinExistence type="predicted"/>
<dbReference type="PANTHER" id="PTHR43394">
    <property type="entry name" value="ATP-DEPENDENT PERMEASE MDL1, MITOCHONDRIAL"/>
    <property type="match status" value="1"/>
</dbReference>
<evidence type="ECO:0000256" key="7">
    <source>
        <dbReference type="SAM" id="MobiDB-lite"/>
    </source>
</evidence>
<reference evidence="12" key="1">
    <citation type="journal article" date="2019" name="Int. J. Syst. Evol. Microbiol.">
        <title>The Global Catalogue of Microorganisms (GCM) 10K type strain sequencing project: providing services to taxonomists for standard genome sequencing and annotation.</title>
        <authorList>
            <consortium name="The Broad Institute Genomics Platform"/>
            <consortium name="The Broad Institute Genome Sequencing Center for Infectious Disease"/>
            <person name="Wu L."/>
            <person name="Ma J."/>
        </authorList>
    </citation>
    <scope>NUCLEOTIDE SEQUENCE [LARGE SCALE GENOMIC DNA]</scope>
    <source>
        <strain evidence="12">JCM 17459</strain>
    </source>
</reference>
<feature type="region of interest" description="Disordered" evidence="7">
    <location>
        <begin position="387"/>
        <end position="461"/>
    </location>
</feature>
<keyword evidence="3" id="KW-0547">Nucleotide-binding</keyword>
<keyword evidence="2 8" id="KW-0812">Transmembrane</keyword>
<dbReference type="Pfam" id="PF00664">
    <property type="entry name" value="ABC_membrane"/>
    <property type="match status" value="1"/>
</dbReference>
<name>A0ABP6UJR6_9MICO</name>
<dbReference type="InterPro" id="IPR003439">
    <property type="entry name" value="ABC_transporter-like_ATP-bd"/>
</dbReference>
<dbReference type="CDD" id="cd18550">
    <property type="entry name" value="ABC_6TM_exporter_like"/>
    <property type="match status" value="1"/>
</dbReference>
<dbReference type="Proteomes" id="UP001499841">
    <property type="component" value="Unassembled WGS sequence"/>
</dbReference>
<sequence>MSMGGMHGGMGGPGGYGRSLRQDSSVKDHRLTPGTTRRVLDYARPYRYQIFWFLLLVVAGALLVVATPLLLQRIIDDGVAAGDRRLVVVLASLVALVAVGEAVLALVQRWFSTRIGEGLIYDLRTDVFSHVQQQSIAFFTRSQTGSLVTRLNSDVIGAQRAFTSTLSGVVSNVISVVVVLATMLALSWQITVLALLVVPFLLLPARRVGRRLAGLNRRGMELNAELGNRMTERFNVGGALLVKLFGTPAREDAEFAQKAAAVRDIGIRTAMSSRVFFAALGAMASLATALVYGVGGVLAIDGTVTVGTLVAFAGLLGRLYGPVTGLSNVQVDVMSALVSFERVFEVLDLRPLITDAPDAVDLPGGPLSVELDDVRFSYPRPERVSLASLEGLPPAKQAEPAGRAGGRVDAGGRVNADGQGEGDGRVEGRGQADVDGQVGSRGQAEVDGQDAAADGRAAPALRSPDEEVLKGISLRVEPGSMLALVGPSGAGKTTLSTMVARLYDPTSGTVRVGGVDVRRVRQASLHAAVGVVTQDAHLFHDTVRANLLYAKPDATDDELFAALRAAHVEPLVRRLPDGLETVVGDRGHRLSGGEKQRVAIARLLLRSPRVVVLDEATAHLDSESEAAVQLALDTAMEGRTSIVIAHRLSTVRKADSIAVVDGGRVVEQGTHAELLAVRGLYAELYETQFAQQGV</sequence>
<feature type="transmembrane region" description="Helical" evidence="8">
    <location>
        <begin position="275"/>
        <end position="300"/>
    </location>
</feature>
<evidence type="ECO:0000256" key="8">
    <source>
        <dbReference type="SAM" id="Phobius"/>
    </source>
</evidence>
<dbReference type="InterPro" id="IPR003593">
    <property type="entry name" value="AAA+_ATPase"/>
</dbReference>
<feature type="domain" description="ABC transmembrane type-1" evidence="10">
    <location>
        <begin position="51"/>
        <end position="335"/>
    </location>
</feature>
<keyword evidence="5 8" id="KW-1133">Transmembrane helix</keyword>
<dbReference type="EMBL" id="BAABBA010000026">
    <property type="protein sequence ID" value="GAA3509864.1"/>
    <property type="molecule type" value="Genomic_DNA"/>
</dbReference>
<dbReference type="InterPro" id="IPR017871">
    <property type="entry name" value="ABC_transporter-like_CS"/>
</dbReference>
<keyword evidence="6 8" id="KW-0472">Membrane</keyword>
<organism evidence="11 12">
    <name type="scientific">Georgenia daeguensis</name>
    <dbReference type="NCBI Taxonomy" id="908355"/>
    <lineage>
        <taxon>Bacteria</taxon>
        <taxon>Bacillati</taxon>
        <taxon>Actinomycetota</taxon>
        <taxon>Actinomycetes</taxon>
        <taxon>Micrococcales</taxon>
        <taxon>Bogoriellaceae</taxon>
        <taxon>Georgenia</taxon>
    </lineage>
</organism>
<evidence type="ECO:0000313" key="11">
    <source>
        <dbReference type="EMBL" id="GAA3509864.1"/>
    </source>
</evidence>
<feature type="transmembrane region" description="Helical" evidence="8">
    <location>
        <begin position="173"/>
        <end position="203"/>
    </location>
</feature>
<feature type="domain" description="ABC transporter" evidence="9">
    <location>
        <begin position="446"/>
        <end position="687"/>
    </location>
</feature>
<evidence type="ECO:0000256" key="4">
    <source>
        <dbReference type="ARBA" id="ARBA00022840"/>
    </source>
</evidence>
<evidence type="ECO:0000256" key="1">
    <source>
        <dbReference type="ARBA" id="ARBA00004651"/>
    </source>
</evidence>
<evidence type="ECO:0000256" key="2">
    <source>
        <dbReference type="ARBA" id="ARBA00022692"/>
    </source>
</evidence>
<dbReference type="SUPFAM" id="SSF90123">
    <property type="entry name" value="ABC transporter transmembrane region"/>
    <property type="match status" value="1"/>
</dbReference>
<feature type="compositionally biased region" description="Basic and acidic residues" evidence="7">
    <location>
        <begin position="422"/>
        <end position="432"/>
    </location>
</feature>
<protein>
    <recommendedName>
        <fullName evidence="13">ATP-binding cassette domain-containing protein</fullName>
    </recommendedName>
</protein>
<dbReference type="SMART" id="SM00382">
    <property type="entry name" value="AAA"/>
    <property type="match status" value="1"/>
</dbReference>
<dbReference type="SUPFAM" id="SSF52540">
    <property type="entry name" value="P-loop containing nucleoside triphosphate hydrolases"/>
    <property type="match status" value="1"/>
</dbReference>
<dbReference type="RefSeq" id="WP_345044523.1">
    <property type="nucleotide sequence ID" value="NZ_BAABBA010000026.1"/>
</dbReference>
<accession>A0ABP6UJR6</accession>
<dbReference type="InterPro" id="IPR036640">
    <property type="entry name" value="ABC1_TM_sf"/>
</dbReference>
<dbReference type="PROSITE" id="PS50929">
    <property type="entry name" value="ABC_TM1F"/>
    <property type="match status" value="1"/>
</dbReference>
<evidence type="ECO:0000256" key="3">
    <source>
        <dbReference type="ARBA" id="ARBA00022741"/>
    </source>
</evidence>
<dbReference type="InterPro" id="IPR027417">
    <property type="entry name" value="P-loop_NTPase"/>
</dbReference>
<feature type="transmembrane region" description="Helical" evidence="8">
    <location>
        <begin position="86"/>
        <end position="107"/>
    </location>
</feature>
<dbReference type="InterPro" id="IPR039421">
    <property type="entry name" value="Type_1_exporter"/>
</dbReference>
<evidence type="ECO:0000259" key="9">
    <source>
        <dbReference type="PROSITE" id="PS50893"/>
    </source>
</evidence>
<evidence type="ECO:0000313" key="12">
    <source>
        <dbReference type="Proteomes" id="UP001499841"/>
    </source>
</evidence>
<dbReference type="InterPro" id="IPR011527">
    <property type="entry name" value="ABC1_TM_dom"/>
</dbReference>
<dbReference type="Pfam" id="PF00005">
    <property type="entry name" value="ABC_tran"/>
    <property type="match status" value="1"/>
</dbReference>
<gene>
    <name evidence="11" type="ORF">GCM10022262_36850</name>
</gene>
<dbReference type="Gene3D" id="1.20.1560.10">
    <property type="entry name" value="ABC transporter type 1, transmembrane domain"/>
    <property type="match status" value="1"/>
</dbReference>
<keyword evidence="12" id="KW-1185">Reference proteome</keyword>
<dbReference type="PROSITE" id="PS00211">
    <property type="entry name" value="ABC_TRANSPORTER_1"/>
    <property type="match status" value="1"/>
</dbReference>
<evidence type="ECO:0000259" key="10">
    <source>
        <dbReference type="PROSITE" id="PS50929"/>
    </source>
</evidence>
<keyword evidence="4" id="KW-0067">ATP-binding</keyword>
<feature type="transmembrane region" description="Helical" evidence="8">
    <location>
        <begin position="50"/>
        <end position="74"/>
    </location>
</feature>
<comment type="caution">
    <text evidence="11">The sequence shown here is derived from an EMBL/GenBank/DDBJ whole genome shotgun (WGS) entry which is preliminary data.</text>
</comment>
<dbReference type="Gene3D" id="3.40.50.300">
    <property type="entry name" value="P-loop containing nucleotide triphosphate hydrolases"/>
    <property type="match status" value="1"/>
</dbReference>
<feature type="compositionally biased region" description="Low complexity" evidence="7">
    <location>
        <begin position="449"/>
        <end position="460"/>
    </location>
</feature>
<evidence type="ECO:0000256" key="6">
    <source>
        <dbReference type="ARBA" id="ARBA00023136"/>
    </source>
</evidence>
<evidence type="ECO:0000256" key="5">
    <source>
        <dbReference type="ARBA" id="ARBA00022989"/>
    </source>
</evidence>
<dbReference type="PANTHER" id="PTHR43394:SF1">
    <property type="entry name" value="ATP-BINDING CASSETTE SUB-FAMILY B MEMBER 10, MITOCHONDRIAL"/>
    <property type="match status" value="1"/>
</dbReference>
<evidence type="ECO:0008006" key="13">
    <source>
        <dbReference type="Google" id="ProtNLM"/>
    </source>
</evidence>